<dbReference type="OrthoDB" id="9776196at2"/>
<evidence type="ECO:0000313" key="2">
    <source>
        <dbReference type="EMBL" id="OPX47951.1"/>
    </source>
</evidence>
<dbReference type="RefSeq" id="WP_080022713.1">
    <property type="nucleotide sequence ID" value="NZ_LTAY01000037.1"/>
</dbReference>
<dbReference type="Gene3D" id="3.30.70.1880">
    <property type="entry name" value="Protein of unknown function DUF881"/>
    <property type="match status" value="1"/>
</dbReference>
<dbReference type="Proteomes" id="UP000191448">
    <property type="component" value="Unassembled WGS sequence"/>
</dbReference>
<dbReference type="InterPro" id="IPR010273">
    <property type="entry name" value="DUF881"/>
</dbReference>
<organism evidence="2 3">
    <name type="scientific">Clostridium thermobutyricum DSM 4928</name>
    <dbReference type="NCBI Taxonomy" id="1121339"/>
    <lineage>
        <taxon>Bacteria</taxon>
        <taxon>Bacillati</taxon>
        <taxon>Bacillota</taxon>
        <taxon>Clostridia</taxon>
        <taxon>Eubacteriales</taxon>
        <taxon>Clostridiaceae</taxon>
        <taxon>Clostridium</taxon>
    </lineage>
</organism>
<sequence length="248" mass="28476">MRSYSKKFIIFFLSIFLGILISSNSNFNGIKKYFSLDFREYNDAAIERNDLYKKISSLEKANKKNTELIESYKNSNSSNTKEVIKLMKEQTEYYGMLTGSVPVEGPGILLKINDGDIYNKDNNSVEIANKIFHDRDVQLVINELKKAGAEAIMINNYRLTPTTGLSCNGPFIIFQDEHTEYAPFYIYAIGNPEEMEAAILSEESHIRQLQLRELSIEIEKMDNIKMPAASNEVKSEYMKETVENKDKK</sequence>
<accession>A0A1V4SVA1</accession>
<dbReference type="Pfam" id="PF05949">
    <property type="entry name" value="DUF881"/>
    <property type="match status" value="1"/>
</dbReference>
<evidence type="ECO:0008006" key="4">
    <source>
        <dbReference type="Google" id="ProtNLM"/>
    </source>
</evidence>
<proteinExistence type="inferred from homology"/>
<protein>
    <recommendedName>
        <fullName evidence="4">Division initiation protein</fullName>
    </recommendedName>
</protein>
<dbReference type="AlphaFoldDB" id="A0A1V4SVA1"/>
<dbReference type="EMBL" id="LTAY01000037">
    <property type="protein sequence ID" value="OPX47951.1"/>
    <property type="molecule type" value="Genomic_DNA"/>
</dbReference>
<evidence type="ECO:0000256" key="1">
    <source>
        <dbReference type="ARBA" id="ARBA00009108"/>
    </source>
</evidence>
<dbReference type="PANTHER" id="PTHR37313:SF2">
    <property type="entry name" value="UPF0749 PROTEIN YLXX"/>
    <property type="match status" value="1"/>
</dbReference>
<comment type="caution">
    <text evidence="2">The sequence shown here is derived from an EMBL/GenBank/DDBJ whole genome shotgun (WGS) entry which is preliminary data.</text>
</comment>
<dbReference type="PANTHER" id="PTHR37313">
    <property type="entry name" value="UPF0749 PROTEIN RV1825"/>
    <property type="match status" value="1"/>
</dbReference>
<reference evidence="2 3" key="1">
    <citation type="submission" date="2016-02" db="EMBL/GenBank/DDBJ databases">
        <title>Genome sequence of Clostridium thermobutyricum DSM 4928.</title>
        <authorList>
            <person name="Poehlein A."/>
            <person name="Daniel R."/>
        </authorList>
    </citation>
    <scope>NUCLEOTIDE SEQUENCE [LARGE SCALE GENOMIC DNA]</scope>
    <source>
        <strain evidence="2 3">DSM 4928</strain>
    </source>
</reference>
<evidence type="ECO:0000313" key="3">
    <source>
        <dbReference type="Proteomes" id="UP000191448"/>
    </source>
</evidence>
<gene>
    <name evidence="2" type="ORF">CLTHE_15220</name>
</gene>
<name>A0A1V4SVA1_9CLOT</name>
<comment type="similarity">
    <text evidence="1">Belongs to the UPF0749 family.</text>
</comment>